<dbReference type="RefSeq" id="WP_331805048.1">
    <property type="nucleotide sequence ID" value="NZ_JAZHPM010000005.1"/>
</dbReference>
<accession>A0ABU7VBV2</accession>
<sequence>MNGCDNDEIVVSSKHPETGQAYQIVNTQKLYNIFEGKAVVFEEMVYPDISLMPIDFTYIKSFWEMIEPDLHR</sequence>
<keyword evidence="2" id="KW-1185">Reference proteome</keyword>
<proteinExistence type="predicted"/>
<organism evidence="1 2">
    <name type="scientific">Virgibacillus dokdonensis</name>
    <dbReference type="NCBI Taxonomy" id="302167"/>
    <lineage>
        <taxon>Bacteria</taxon>
        <taxon>Bacillati</taxon>
        <taxon>Bacillota</taxon>
        <taxon>Bacilli</taxon>
        <taxon>Bacillales</taxon>
        <taxon>Bacillaceae</taxon>
        <taxon>Virgibacillus</taxon>
    </lineage>
</organism>
<dbReference type="Proteomes" id="UP001356080">
    <property type="component" value="Unassembled WGS sequence"/>
</dbReference>
<reference evidence="1 2" key="1">
    <citation type="submission" date="2024-01" db="EMBL/GenBank/DDBJ databases">
        <title>Survival strategy associated with biotechnological potential of Virgibacillus dokdonensis T4.6 isolated from salt-fermented shrimp paste.</title>
        <authorList>
            <person name="Doan T.V."/>
            <person name="Quach N.T."/>
            <person name="Phi Q.-T."/>
        </authorList>
    </citation>
    <scope>NUCLEOTIDE SEQUENCE [LARGE SCALE GENOMIC DNA]</scope>
    <source>
        <strain evidence="1 2">T4.6</strain>
    </source>
</reference>
<protein>
    <submittedName>
        <fullName evidence="1">Uncharacterized protein</fullName>
    </submittedName>
</protein>
<evidence type="ECO:0000313" key="2">
    <source>
        <dbReference type="Proteomes" id="UP001356080"/>
    </source>
</evidence>
<comment type="caution">
    <text evidence="1">The sequence shown here is derived from an EMBL/GenBank/DDBJ whole genome shotgun (WGS) entry which is preliminary data.</text>
</comment>
<evidence type="ECO:0000313" key="1">
    <source>
        <dbReference type="EMBL" id="MEF2291145.1"/>
    </source>
</evidence>
<gene>
    <name evidence="1" type="ORF">V2W34_03840</name>
</gene>
<name>A0ABU7VBV2_9BACI</name>
<dbReference type="EMBL" id="JAZHPM010000005">
    <property type="protein sequence ID" value="MEF2291145.1"/>
    <property type="molecule type" value="Genomic_DNA"/>
</dbReference>